<keyword evidence="2" id="KW-1185">Reference proteome</keyword>
<gene>
    <name evidence="1" type="ORF">ACFSSA_13650</name>
</gene>
<sequence length="202" mass="22674">MKFLFCLFAMVISLRGQEVAVEKAPPEVIASAVKAVADLGQEVVLGRYKVAVDRMYPQWKERTAMRMGGMENLERQLDGVAKQMLQQGISITDFTPQGQPRAFEVFPGKKVETIDGRQVESLRYTKWLVLVPTVTRFRTMIEGDPVAVVIESTGFQVAISEKGKDSWTFIDGAGVTVNDLRSLFITLPKDLELPPLEKRQIR</sequence>
<comment type="caution">
    <text evidence="1">The sequence shown here is derived from an EMBL/GenBank/DDBJ whole genome shotgun (WGS) entry which is preliminary data.</text>
</comment>
<dbReference type="EMBL" id="JBHUIT010000031">
    <property type="protein sequence ID" value="MFD2257720.1"/>
    <property type="molecule type" value="Genomic_DNA"/>
</dbReference>
<protein>
    <submittedName>
        <fullName evidence="1">Uncharacterized protein</fullName>
    </submittedName>
</protein>
<dbReference type="Proteomes" id="UP001597375">
    <property type="component" value="Unassembled WGS sequence"/>
</dbReference>
<name>A0ABW5DAT5_9BACT</name>
<accession>A0ABW5DAT5</accession>
<evidence type="ECO:0000313" key="1">
    <source>
        <dbReference type="EMBL" id="MFD2257720.1"/>
    </source>
</evidence>
<proteinExistence type="predicted"/>
<reference evidence="2" key="1">
    <citation type="journal article" date="2019" name="Int. J. Syst. Evol. Microbiol.">
        <title>The Global Catalogue of Microorganisms (GCM) 10K type strain sequencing project: providing services to taxonomists for standard genome sequencing and annotation.</title>
        <authorList>
            <consortium name="The Broad Institute Genomics Platform"/>
            <consortium name="The Broad Institute Genome Sequencing Center for Infectious Disease"/>
            <person name="Wu L."/>
            <person name="Ma J."/>
        </authorList>
    </citation>
    <scope>NUCLEOTIDE SEQUENCE [LARGE SCALE GENOMIC DNA]</scope>
    <source>
        <strain evidence="2">CGMCC 4.7106</strain>
    </source>
</reference>
<evidence type="ECO:0000313" key="2">
    <source>
        <dbReference type="Proteomes" id="UP001597375"/>
    </source>
</evidence>
<organism evidence="1 2">
    <name type="scientific">Luteolibacter algae</name>
    <dbReference type="NCBI Taxonomy" id="454151"/>
    <lineage>
        <taxon>Bacteria</taxon>
        <taxon>Pseudomonadati</taxon>
        <taxon>Verrucomicrobiota</taxon>
        <taxon>Verrucomicrobiia</taxon>
        <taxon>Verrucomicrobiales</taxon>
        <taxon>Verrucomicrobiaceae</taxon>
        <taxon>Luteolibacter</taxon>
    </lineage>
</organism>